<comment type="caution">
    <text evidence="3">The sequence shown here is derived from an EMBL/GenBank/DDBJ whole genome shotgun (WGS) entry which is preliminary data.</text>
</comment>
<gene>
    <name evidence="3" type="ORF">SASC598J21_017370</name>
</gene>
<dbReference type="SUPFAM" id="SSF75620">
    <property type="entry name" value="Release factor"/>
    <property type="match status" value="1"/>
</dbReference>
<dbReference type="Proteomes" id="UP000027644">
    <property type="component" value="Unassembled WGS sequence"/>
</dbReference>
<proteinExistence type="inferred from homology"/>
<comment type="similarity">
    <text evidence="1">Belongs to the prokaryotic/mitochondrial release factor family.</text>
</comment>
<dbReference type="Gene3D" id="3.30.160.20">
    <property type="match status" value="1"/>
</dbReference>
<dbReference type="InterPro" id="IPR045853">
    <property type="entry name" value="Pep_chain_release_fac_I_sf"/>
</dbReference>
<name>A0A074V4Y3_9NEIS</name>
<dbReference type="Gene3D" id="3.30.70.1660">
    <property type="match status" value="1"/>
</dbReference>
<accession>A0A074V4Y3</accession>
<evidence type="ECO:0000259" key="2">
    <source>
        <dbReference type="PROSITE" id="PS00745"/>
    </source>
</evidence>
<dbReference type="InterPro" id="IPR017509">
    <property type="entry name" value="PrfH"/>
</dbReference>
<organism evidence="3 4">
    <name type="scientific">Snodgrassella alvi SCGC AB-598-J21</name>
    <dbReference type="NCBI Taxonomy" id="1385367"/>
    <lineage>
        <taxon>Bacteria</taxon>
        <taxon>Pseudomonadati</taxon>
        <taxon>Pseudomonadota</taxon>
        <taxon>Betaproteobacteria</taxon>
        <taxon>Neisseriales</taxon>
        <taxon>Neisseriaceae</taxon>
        <taxon>Snodgrassella</taxon>
    </lineage>
</organism>
<dbReference type="PROSITE" id="PS00745">
    <property type="entry name" value="RF_PROK_I"/>
    <property type="match status" value="1"/>
</dbReference>
<dbReference type="InterPro" id="IPR000352">
    <property type="entry name" value="Pep_chain_release_fac_I"/>
</dbReference>
<feature type="domain" description="Prokaryotic-type class I peptide chain release factors" evidence="2">
    <location>
        <begin position="113"/>
        <end position="129"/>
    </location>
</feature>
<dbReference type="PANTHER" id="PTHR43804">
    <property type="entry name" value="LD18447P"/>
    <property type="match status" value="1"/>
</dbReference>
<dbReference type="EMBL" id="AVQL01000450">
    <property type="protein sequence ID" value="KEQ00468.1"/>
    <property type="molecule type" value="Genomic_DNA"/>
</dbReference>
<evidence type="ECO:0000313" key="3">
    <source>
        <dbReference type="EMBL" id="KEQ00468.1"/>
    </source>
</evidence>
<reference evidence="3 4" key="1">
    <citation type="journal article" date="2014" name="PLoS Genet.">
        <title>Hidden diversity in honey bee gut symbionts detected by single-cell genomics.</title>
        <authorList>
            <person name="Engel P."/>
            <person name="Stepanauskas R."/>
            <person name="Moran N."/>
        </authorList>
    </citation>
    <scope>NUCLEOTIDE SEQUENCE [LARGE SCALE GENOMIC DNA]</scope>
    <source>
        <strain evidence="3 4">SCGC AB-598-J21</strain>
    </source>
</reference>
<evidence type="ECO:0000256" key="1">
    <source>
        <dbReference type="ARBA" id="ARBA00010835"/>
    </source>
</evidence>
<dbReference type="InterPro" id="IPR050057">
    <property type="entry name" value="Prokaryotic/Mito_RF"/>
</dbReference>
<dbReference type="PANTHER" id="PTHR43804:SF9">
    <property type="entry name" value="PEPTIDE CHAIN RELEASE FACTOR HOMOLOG-RELATED"/>
    <property type="match status" value="1"/>
</dbReference>
<dbReference type="GO" id="GO:0003747">
    <property type="term" value="F:translation release factor activity"/>
    <property type="evidence" value="ECO:0007669"/>
    <property type="project" value="InterPro"/>
</dbReference>
<protein>
    <submittedName>
        <fullName evidence="3">Protein chain release factor B</fullName>
    </submittedName>
</protein>
<dbReference type="NCBIfam" id="TIGR03072">
    <property type="entry name" value="release_prfH"/>
    <property type="match status" value="1"/>
</dbReference>
<dbReference type="AlphaFoldDB" id="A0A074V4Y3"/>
<evidence type="ECO:0000313" key="4">
    <source>
        <dbReference type="Proteomes" id="UP000027644"/>
    </source>
</evidence>
<dbReference type="Pfam" id="PF00472">
    <property type="entry name" value="RF-1"/>
    <property type="match status" value="1"/>
</dbReference>
<sequence>MQLLQLSAAYGPAECCLAVVKALARLQYEAKQKQVEVQVLEQEPAKHGLHSVLVSLEGTQVSALADMWQGTIQWICTSPYRPQHKRKNWFIGASCFNPVVQQHSDEIVFETMRSSGAGGQHVNKTESAVRATHTASGISVKVQSERSQHANKKLAVLLLQHKLLQQEQRLQASNKAAHHKHHHQIARGNPVRIFTGMDFKAL</sequence>